<evidence type="ECO:0000256" key="7">
    <source>
        <dbReference type="SAM" id="MobiDB-lite"/>
    </source>
</evidence>
<dbReference type="InterPro" id="IPR050601">
    <property type="entry name" value="CPA3_antiporter_subunitC"/>
</dbReference>
<dbReference type="KEGG" id="dpc:A6048_02310"/>
<dbReference type="EMBL" id="CP015453">
    <property type="protein sequence ID" value="AWH94532.1"/>
    <property type="molecule type" value="Genomic_DNA"/>
</dbReference>
<organism evidence="9 10">
    <name type="scientific">Dietzia psychralcaliphila</name>
    <dbReference type="NCBI Taxonomy" id="139021"/>
    <lineage>
        <taxon>Bacteria</taxon>
        <taxon>Bacillati</taxon>
        <taxon>Actinomycetota</taxon>
        <taxon>Actinomycetes</taxon>
        <taxon>Mycobacteriales</taxon>
        <taxon>Dietziaceae</taxon>
        <taxon>Dietzia</taxon>
    </lineage>
</organism>
<keyword evidence="3" id="KW-1003">Cell membrane</keyword>
<sequence length="137" mass="14392">MTLAISVGVLMAGFVFLVLQRGMVRVILGFILLSHAAHLTIMAAGGASRREEPLVADPDPALTADGLPQAFVLTAIVIAFAITIYLLVLAVIGGDDDDTDVGDLDHLDLLPEIPGGAHPEDPEPDEPTNHDAEGVHR</sequence>
<keyword evidence="4 8" id="KW-0812">Transmembrane</keyword>
<dbReference type="PANTHER" id="PTHR34583">
    <property type="entry name" value="ANTIPORTER SUBUNIT MNHC2-RELATED"/>
    <property type="match status" value="1"/>
</dbReference>
<gene>
    <name evidence="9" type="ORF">A6048_02310</name>
</gene>
<keyword evidence="5 8" id="KW-1133">Transmembrane helix</keyword>
<evidence type="ECO:0000256" key="4">
    <source>
        <dbReference type="ARBA" id="ARBA00022692"/>
    </source>
</evidence>
<dbReference type="AlphaFoldDB" id="A0AAD0JQF6"/>
<protein>
    <submittedName>
        <fullName evidence="9">Cation:proton antiporter</fullName>
    </submittedName>
</protein>
<reference evidence="9 10" key="1">
    <citation type="submission" date="2016-04" db="EMBL/GenBank/DDBJ databases">
        <title>Complete genome sequence of the haloalkaliphilic hydrocarbon-degrading bacterium Dietzia psychralcaliphila ILA-1T, isolated from a drain of a fish product-processing plant.</title>
        <authorList>
            <person name="Zhao J."/>
            <person name="Hu B."/>
            <person name="Geng S."/>
            <person name="Nie Y."/>
            <person name="Tang Y."/>
        </authorList>
    </citation>
    <scope>NUCLEOTIDE SEQUENCE [LARGE SCALE GENOMIC DNA]</scope>
    <source>
        <strain evidence="9 10">ILA-1</strain>
    </source>
</reference>
<keyword evidence="10" id="KW-1185">Reference proteome</keyword>
<dbReference type="Pfam" id="PF00420">
    <property type="entry name" value="Oxidored_q2"/>
    <property type="match status" value="1"/>
</dbReference>
<dbReference type="GO" id="GO:0005886">
    <property type="term" value="C:plasma membrane"/>
    <property type="evidence" value="ECO:0007669"/>
    <property type="project" value="UniProtKB-SubCell"/>
</dbReference>
<evidence type="ECO:0000313" key="9">
    <source>
        <dbReference type="EMBL" id="AWH94532.1"/>
    </source>
</evidence>
<proteinExistence type="inferred from homology"/>
<dbReference type="PANTHER" id="PTHR34583:SF2">
    <property type="entry name" value="ANTIPORTER SUBUNIT MNHC2-RELATED"/>
    <property type="match status" value="1"/>
</dbReference>
<dbReference type="RefSeq" id="WP_107749347.1">
    <property type="nucleotide sequence ID" value="NZ_CP015453.1"/>
</dbReference>
<evidence type="ECO:0000313" key="10">
    <source>
        <dbReference type="Proteomes" id="UP000244903"/>
    </source>
</evidence>
<name>A0AAD0JQF6_9ACTN</name>
<comment type="subcellular location">
    <subcellularLocation>
        <location evidence="1">Cell membrane</location>
        <topology evidence="1">Multi-pass membrane protein</topology>
    </subcellularLocation>
</comment>
<feature type="compositionally biased region" description="Basic and acidic residues" evidence="7">
    <location>
        <begin position="127"/>
        <end position="137"/>
    </location>
</feature>
<dbReference type="Proteomes" id="UP000244903">
    <property type="component" value="Chromosome"/>
</dbReference>
<dbReference type="Gene3D" id="1.10.287.3510">
    <property type="match status" value="1"/>
</dbReference>
<dbReference type="InterPro" id="IPR039428">
    <property type="entry name" value="NUOK/Mnh_C1-like"/>
</dbReference>
<evidence type="ECO:0000256" key="3">
    <source>
        <dbReference type="ARBA" id="ARBA00022475"/>
    </source>
</evidence>
<evidence type="ECO:0000256" key="1">
    <source>
        <dbReference type="ARBA" id="ARBA00004651"/>
    </source>
</evidence>
<comment type="similarity">
    <text evidence="2">Belongs to the CPA3 antiporters (TC 2.A.63) subunit C family.</text>
</comment>
<accession>A0AAD0JQF6</accession>
<evidence type="ECO:0000256" key="5">
    <source>
        <dbReference type="ARBA" id="ARBA00022989"/>
    </source>
</evidence>
<evidence type="ECO:0000256" key="6">
    <source>
        <dbReference type="ARBA" id="ARBA00023136"/>
    </source>
</evidence>
<evidence type="ECO:0000256" key="8">
    <source>
        <dbReference type="SAM" id="Phobius"/>
    </source>
</evidence>
<feature type="transmembrane region" description="Helical" evidence="8">
    <location>
        <begin position="70"/>
        <end position="92"/>
    </location>
</feature>
<keyword evidence="6 8" id="KW-0472">Membrane</keyword>
<feature type="region of interest" description="Disordered" evidence="7">
    <location>
        <begin position="103"/>
        <end position="137"/>
    </location>
</feature>
<evidence type="ECO:0000256" key="2">
    <source>
        <dbReference type="ARBA" id="ARBA00010388"/>
    </source>
</evidence>